<dbReference type="InterPro" id="IPR025110">
    <property type="entry name" value="AMP-bd_C"/>
</dbReference>
<dbReference type="CDD" id="cd05930">
    <property type="entry name" value="A_NRPS"/>
    <property type="match status" value="2"/>
</dbReference>
<dbReference type="Gene3D" id="3.40.50.980">
    <property type="match status" value="4"/>
</dbReference>
<dbReference type="FunFam" id="3.40.50.980:FF:000001">
    <property type="entry name" value="Non-ribosomal peptide synthetase"/>
    <property type="match status" value="2"/>
</dbReference>
<dbReference type="PANTHER" id="PTHR45527">
    <property type="entry name" value="NONRIBOSOMAL PEPTIDE SYNTHETASE"/>
    <property type="match status" value="1"/>
</dbReference>
<dbReference type="CDD" id="cd19531">
    <property type="entry name" value="LCL_NRPS-like"/>
    <property type="match status" value="1"/>
</dbReference>
<dbReference type="PROSITE" id="PS00455">
    <property type="entry name" value="AMP_BINDING"/>
    <property type="match status" value="2"/>
</dbReference>
<protein>
    <submittedName>
        <fullName evidence="7">Amino acid adenylation domain-containing protein</fullName>
    </submittedName>
</protein>
<dbReference type="Gene3D" id="3.40.50.12780">
    <property type="entry name" value="N-terminal domain of ligase-like"/>
    <property type="match status" value="1"/>
</dbReference>
<dbReference type="InterPro" id="IPR010071">
    <property type="entry name" value="AA_adenyl_dom"/>
</dbReference>
<dbReference type="EMBL" id="QRGR01000031">
    <property type="protein sequence ID" value="RDV12934.1"/>
    <property type="molecule type" value="Genomic_DNA"/>
</dbReference>
<evidence type="ECO:0000256" key="5">
    <source>
        <dbReference type="ARBA" id="ARBA00022737"/>
    </source>
</evidence>
<dbReference type="InterPro" id="IPR036736">
    <property type="entry name" value="ACP-like_sf"/>
</dbReference>
<comment type="caution">
    <text evidence="7">The sequence shown here is derived from an EMBL/GenBank/DDBJ whole genome shotgun (WGS) entry which is preliminary data.</text>
</comment>
<dbReference type="InterPro" id="IPR023213">
    <property type="entry name" value="CAT-like_dom_sf"/>
</dbReference>
<dbReference type="Pfam" id="PF00550">
    <property type="entry name" value="PP-binding"/>
    <property type="match status" value="2"/>
</dbReference>
<organism evidence="7 8">
    <name type="scientific">Pontibacter diazotrophicus</name>
    <dbReference type="NCBI Taxonomy" id="1400979"/>
    <lineage>
        <taxon>Bacteria</taxon>
        <taxon>Pseudomonadati</taxon>
        <taxon>Bacteroidota</taxon>
        <taxon>Cytophagia</taxon>
        <taxon>Cytophagales</taxon>
        <taxon>Hymenobacteraceae</taxon>
        <taxon>Pontibacter</taxon>
    </lineage>
</organism>
<dbReference type="FunFam" id="3.40.50.12780:FF:000012">
    <property type="entry name" value="Non-ribosomal peptide synthetase"/>
    <property type="match status" value="2"/>
</dbReference>
<dbReference type="CDD" id="cd19543">
    <property type="entry name" value="DCL_NRPS"/>
    <property type="match status" value="1"/>
</dbReference>
<comment type="cofactor">
    <cofactor evidence="1">
        <name>pantetheine 4'-phosphate</name>
        <dbReference type="ChEBI" id="CHEBI:47942"/>
    </cofactor>
</comment>
<dbReference type="RefSeq" id="WP_115567743.1">
    <property type="nucleotide sequence ID" value="NZ_QRGR01000031.1"/>
</dbReference>
<dbReference type="FunFam" id="3.30.300.30:FF:000010">
    <property type="entry name" value="Enterobactin synthetase component F"/>
    <property type="match status" value="2"/>
</dbReference>
<evidence type="ECO:0000313" key="7">
    <source>
        <dbReference type="EMBL" id="RDV12934.1"/>
    </source>
</evidence>
<dbReference type="GO" id="GO:0003824">
    <property type="term" value="F:catalytic activity"/>
    <property type="evidence" value="ECO:0007669"/>
    <property type="project" value="InterPro"/>
</dbReference>
<dbReference type="InterPro" id="IPR045851">
    <property type="entry name" value="AMP-bd_C_sf"/>
</dbReference>
<dbReference type="PANTHER" id="PTHR45527:SF1">
    <property type="entry name" value="FATTY ACID SYNTHASE"/>
    <property type="match status" value="1"/>
</dbReference>
<dbReference type="FunFam" id="2.30.38.10:FF:000001">
    <property type="entry name" value="Non-ribosomal peptide synthetase PvdI"/>
    <property type="match status" value="2"/>
</dbReference>
<dbReference type="Gene3D" id="2.30.38.10">
    <property type="entry name" value="Luciferase, Domain 3"/>
    <property type="match status" value="2"/>
</dbReference>
<evidence type="ECO:0000256" key="2">
    <source>
        <dbReference type="ARBA" id="ARBA00006432"/>
    </source>
</evidence>
<keyword evidence="3" id="KW-0596">Phosphopantetheine</keyword>
<dbReference type="Gene3D" id="3.30.300.30">
    <property type="match status" value="2"/>
</dbReference>
<dbReference type="Gene3D" id="1.10.1200.10">
    <property type="entry name" value="ACP-like"/>
    <property type="match status" value="2"/>
</dbReference>
<dbReference type="SUPFAM" id="SSF56801">
    <property type="entry name" value="Acetyl-CoA synthetase-like"/>
    <property type="match status" value="3"/>
</dbReference>
<dbReference type="Gene3D" id="3.30.559.10">
    <property type="entry name" value="Chloramphenicol acetyltransferase-like domain"/>
    <property type="match status" value="4"/>
</dbReference>
<dbReference type="SUPFAM" id="SSF47336">
    <property type="entry name" value="ACP-like"/>
    <property type="match status" value="2"/>
</dbReference>
<accession>A0A3D8L697</accession>
<evidence type="ECO:0000313" key="8">
    <source>
        <dbReference type="Proteomes" id="UP000256708"/>
    </source>
</evidence>
<gene>
    <name evidence="7" type="ORF">DXT99_21945</name>
</gene>
<dbReference type="NCBIfam" id="TIGR01733">
    <property type="entry name" value="AA-adenyl-dom"/>
    <property type="match status" value="2"/>
</dbReference>
<dbReference type="InterPro" id="IPR006162">
    <property type="entry name" value="Ppantetheine_attach_site"/>
</dbReference>
<reference evidence="8" key="1">
    <citation type="submission" date="2018-08" db="EMBL/GenBank/DDBJ databases">
        <authorList>
            <person name="Liu Z.-W."/>
            <person name="Du Z.-J."/>
        </authorList>
    </citation>
    <scope>NUCLEOTIDE SEQUENCE [LARGE SCALE GENOMIC DNA]</scope>
    <source>
        <strain evidence="8">H4X</strain>
    </source>
</reference>
<feature type="domain" description="Carrier" evidence="6">
    <location>
        <begin position="2019"/>
        <end position="2093"/>
    </location>
</feature>
<dbReference type="SUPFAM" id="SSF52777">
    <property type="entry name" value="CoA-dependent acyltransferases"/>
    <property type="match status" value="8"/>
</dbReference>
<name>A0A3D8L697_9BACT</name>
<dbReference type="CDD" id="cd19534">
    <property type="entry name" value="E_NRPS"/>
    <property type="match status" value="1"/>
</dbReference>
<keyword evidence="8" id="KW-1185">Reference proteome</keyword>
<dbReference type="InterPro" id="IPR000873">
    <property type="entry name" value="AMP-dep_synth/lig_dom"/>
</dbReference>
<dbReference type="NCBIfam" id="TIGR01720">
    <property type="entry name" value="NRPS-para261"/>
    <property type="match status" value="1"/>
</dbReference>
<dbReference type="PROSITE" id="PS50075">
    <property type="entry name" value="CARRIER"/>
    <property type="match status" value="2"/>
</dbReference>
<keyword evidence="5" id="KW-0677">Repeat</keyword>
<dbReference type="PROSITE" id="PS00012">
    <property type="entry name" value="PHOSPHOPANTETHEINE"/>
    <property type="match status" value="2"/>
</dbReference>
<dbReference type="SMART" id="SM00823">
    <property type="entry name" value="PKS_PP"/>
    <property type="match status" value="2"/>
</dbReference>
<dbReference type="InterPro" id="IPR009081">
    <property type="entry name" value="PP-bd_ACP"/>
</dbReference>
<dbReference type="InterPro" id="IPR010060">
    <property type="entry name" value="NRPS_synth"/>
</dbReference>
<dbReference type="FunFam" id="1.10.1200.10:FF:000005">
    <property type="entry name" value="Nonribosomal peptide synthetase 1"/>
    <property type="match status" value="2"/>
</dbReference>
<proteinExistence type="inferred from homology"/>
<dbReference type="Pfam" id="PF00501">
    <property type="entry name" value="AMP-binding"/>
    <property type="match status" value="3"/>
</dbReference>
<evidence type="ECO:0000259" key="6">
    <source>
        <dbReference type="PROSITE" id="PS50075"/>
    </source>
</evidence>
<dbReference type="OrthoDB" id="4317020at2"/>
<dbReference type="NCBIfam" id="NF003417">
    <property type="entry name" value="PRK04813.1"/>
    <property type="match status" value="3"/>
</dbReference>
<dbReference type="InterPro" id="IPR042099">
    <property type="entry name" value="ANL_N_sf"/>
</dbReference>
<dbReference type="Gene3D" id="3.30.559.30">
    <property type="entry name" value="Nonribosomal peptide synthetase, condensation domain"/>
    <property type="match status" value="4"/>
</dbReference>
<evidence type="ECO:0000256" key="3">
    <source>
        <dbReference type="ARBA" id="ARBA00022450"/>
    </source>
</evidence>
<sequence>METLNFSKKAGLSSALVQLHPAQQEIYYDQVTDCDSPHYNVGGYMVLKGQLKKEEFKEACKSLPTVFDVLRMQIACTDEAPFCTFLQEHFALEIEEQDFSDETDPKVKALHWMQDRFNIAFDLEGTLYELSLLKISEEEHWLYGRFHHLITDGFGFAVLAHYVARKYSHLINAPADLFAFRYASYEKEVTKALAYLDSDSYQKDGAHWKEQFTEVPDPLLKTRINGLKGQSGTFVSEISEAQKILFEAAALQTNTSLQQLTLAALTIYFARTENREDVVFGIPVHNRRNKQQRSTVGLFAGMIPFKGHYEPTMSVSSLLQAVKQQQRTDYRYQSYPISHLNRELKLMAKGRNQIFDVVVNYAMLDFEVDMEGIQANLFDLSSQYESQPIQFWWRDYGKNQPLQLRIDYHLSYFTKEEAELLGQRLLFIMEQFPAALEERVADLDIVPEKERRQLLEKFNAPAALFPHKETLLDLFEEQAARTPDATALIFDKQQLTYQQLDQKANQLANYLQAKGVREESLVPICIDRSFEMIVGLLGVMKAGGAYVPIDPTYPQERIRFMLEDTQAALVLSSSAYAGLFEGEEDKKLVLLDEEWEQIAQEVASKPDTALQPDNLAYVIYTSGSTGRPKGVLIEHKGVVNLVSQQTKEFTIKSDEKILQLSNYAFDASVEQIFLALCNGASLILVSKELLLNPDGLAQLLTKEGVTHMHATPSYLQQMKAGKYGHLRRVIAGGEACPVSLASEWGAFTRFYNEYGPTETTVTSTEYAYSSSFEGSVLPIGRPLANTPHYVLDKAGRLMPQGVAGELCIGGVQVARGYLNREELTKKKFVHDPFSQEAGASMYRTGDIVRWLADGNLEYLGRFDDQVKVRGYRIELGEVESVLSHCQGVKQAVVVAKEDVNGSKRLIGYVVAAGEFDREALISQMKAKLPDYMVPSILIELKEIPLNSNGKIDKKALPEVDASETLTNSYVAPSNETEEKLAAIWQNLLQVERVGIEDNFFELGGHSLLATRLVSLVRKTLLSELQIKDVFSHPTIAALAKQVTSKKSSKLLPAIAAVPHSADDKLPLSFSQERLWFIDQLEGSSHYHLPAAFRLRGDLDVKSLSLSLRKIVQRHEVLRTVIRQDVGRAYQQVLEEEWHLSYMDEVCFADAAEMRAFIQETVLHPFDLSQDFMLRAVLVRFSKQDHLLVVVLHHIASDGWSVPILVNELTRLYEAGGDSAVAELPPLDVQYSDFALWQRRYLQGEVLDEQLSYWKEKLEGVAALELPTDYARPTVQAKTGGKVSLQLERKVGEALETLSRKEGVTSFMSLLSVMKVLLYRYSGQEDICVGSPIAGRRQAEVEPLIGFFVNTLALRTHLSPELSFRSLLQEVKSTTLEAYAHQDVPFEKVVETVGVARDLSRTPLFQVMFTLQNTSTVSALKLGEVSLTEEELESATAKFDLSVTVSMTSEGIAITVEYCKDLFRASTVKRMLGHYQQLLLQVLKQPELSLSELELLTQDERVELVEAFNPSAVAYPGDKTLVELFEEQAAKTPEAPAVSFGEEQLTYGELNARANQLAHYLQKRGVKQETLVPVCLDRSVALVTAQLGILKAGGAYVPVDPSYPQERIRFMLEDTDASLVLSGSAYKGLLDGEERELVLLDSDWDKIAKESSEKPDVKLQPSNLAYVIYTSGSTGKPKGVLVEHGGVVNLCSWHMKEFSLSSNSRSTMMAGVGFDASAWEVWPVLVSGASLYIVEDEQRLEAERLLAFYNERGITHSFVPTALVDGLVRQEQPQGLALEYVVTGGDQLRSIDTSHLSYRLVNNYGPTENTVVATSYTLPAARQQGLPPIGKPISNTSAYVLDKSGRLVPQGVAGELCIGGVQVARGYLNREELTQERFVKDPFSKEAGARMYRTGDLVRWLSDSNLEYLGRIDDQVKIRGYRIELGEVESVLSQCRGVQQAVVVAKADANGNKRLIGYAVAEEFDREAIISQMKAKLPEYMVPSLLVELEEIPLTANGKVNKKALPEVDAGEALANSYVAPRTETEEKLAKIWQELLQVERVGVEDNFFELGGDSIVTIQLVSRAKLAGFSFQPRDVFEHQTVASLAAVALTAAQIQAEQGELTGEAGLLPIQQWFFEQELREPHHFNQSLLLKVDKALSSDQLSQALTALIEQHDALRFAYHQKKEKWRQVYSKYAPELGKVDTISLKDLSGSALKTGITTVCDAYQQSLNLEKGEITKAALLQTPEEEKENRLLLVIHHLAVDGVSWRILLEDLEQSLMAISQRKEIDLGIKGSSYRQWQGVLQQYAETKAVRQLTYWQKFAKAEFKLPIDKAHAEPSFVADQQCYSVSLNESLTQALLTEVQQAYHTQINDILLAALAKTISSWINQSEIVIGLEGHGREDISSEVDISHTVGWFTNLYPVLLSLKEEQSASGVIQSVKEQLRQLPDKGLGFGALRYLHPDKTIRQSLSGQTYEIVFNYLGQLDNALKGSRHFTWAEELTGASVSQKNQLGSKLDIGASVVQGQLSLEWRYSTKEYEADTIASLAKAYLQNLTSLITHCQQKDFPLYTPSDCGLTGKVGYQELEGFLQKEYGSKPLHEQVSSVYGLSPLQEGLLFHSLYDKDSLSYIEQMSCRFEKLHVDKFRTTWEYLLQKHSILRSSFHQDLSVPVQCVHNTVELPFEVLDYRHLSNQEQKEQIAAYRAADQKKGFDFEQAPLLRITIIQLTDDVYQMVWTYHHLLLDGWSMPVLMHEMLSTYEHLLQEETHETGNEDRYEDFIQYIQKKDEQEAEQFWKRYLSGVEGTSLLPFVNDKQNRNKGADKLYQKVEWKVEESLHHALQAYSQSHHLTLNTLIQGVWAFLVSKYSGQPDALYGVTVAGRPAELAGAEQRVGLYINTLPLRSRIEEDKAVHAWLEELQQAHIEARDYAYTPLSTIQNWQGLKGDLFDSLLVFENYPVGEVLSRQWQLKVSEVEVEEQTNYPLSISCQAIEQLSLNFSYNASLLSEETIERIRGHFASVLQQIVSQPELNLSELELLTAEERAELVEAFNPSAVAYPQNNTLVGLFEQQAAKAPDAVAVSFGEEQLTYGELNARANQLAHYLQERGVKQETLVPVCLDRSVELVTAQLGILKAGGAYVPIDPSYPRERIRFMLEDTHASLVLSGSAYTGLFE</sequence>
<dbReference type="GO" id="GO:0005737">
    <property type="term" value="C:cytoplasm"/>
    <property type="evidence" value="ECO:0007669"/>
    <property type="project" value="TreeGrafter"/>
</dbReference>
<dbReference type="InterPro" id="IPR020845">
    <property type="entry name" value="AMP-binding_CS"/>
</dbReference>
<feature type="non-terminal residue" evidence="7">
    <location>
        <position position="3150"/>
    </location>
</feature>
<comment type="similarity">
    <text evidence="2">Belongs to the ATP-dependent AMP-binding enzyme family.</text>
</comment>
<dbReference type="InterPro" id="IPR001242">
    <property type="entry name" value="Condensation_dom"/>
</dbReference>
<feature type="domain" description="Carrier" evidence="6">
    <location>
        <begin position="971"/>
        <end position="1046"/>
    </location>
</feature>
<evidence type="ECO:0000256" key="1">
    <source>
        <dbReference type="ARBA" id="ARBA00001957"/>
    </source>
</evidence>
<keyword evidence="4" id="KW-0597">Phosphoprotein</keyword>
<evidence type="ECO:0000256" key="4">
    <source>
        <dbReference type="ARBA" id="ARBA00022553"/>
    </source>
</evidence>
<dbReference type="Pfam" id="PF00668">
    <property type="entry name" value="Condensation"/>
    <property type="match status" value="4"/>
</dbReference>
<dbReference type="Proteomes" id="UP000256708">
    <property type="component" value="Unassembled WGS sequence"/>
</dbReference>
<dbReference type="InterPro" id="IPR020806">
    <property type="entry name" value="PKS_PP-bd"/>
</dbReference>
<dbReference type="Pfam" id="PF13193">
    <property type="entry name" value="AMP-binding_C"/>
    <property type="match status" value="2"/>
</dbReference>
<dbReference type="GO" id="GO:0043041">
    <property type="term" value="P:amino acid activation for nonribosomal peptide biosynthetic process"/>
    <property type="evidence" value="ECO:0007669"/>
    <property type="project" value="TreeGrafter"/>
</dbReference>
<dbReference type="GO" id="GO:0031177">
    <property type="term" value="F:phosphopantetheine binding"/>
    <property type="evidence" value="ECO:0007669"/>
    <property type="project" value="InterPro"/>
</dbReference>
<dbReference type="GO" id="GO:0044550">
    <property type="term" value="P:secondary metabolite biosynthetic process"/>
    <property type="evidence" value="ECO:0007669"/>
    <property type="project" value="UniProtKB-ARBA"/>
</dbReference>